<dbReference type="InterPro" id="IPR006311">
    <property type="entry name" value="TAT_signal"/>
</dbReference>
<dbReference type="NCBIfam" id="TIGR00787">
    <property type="entry name" value="dctP"/>
    <property type="match status" value="1"/>
</dbReference>
<reference evidence="6 7" key="1">
    <citation type="submission" date="2019-03" db="EMBL/GenBank/DDBJ databases">
        <title>Genomic Encyclopedia of Type Strains, Phase IV (KMG-IV): sequencing the most valuable type-strain genomes for metagenomic binning, comparative biology and taxonomic classification.</title>
        <authorList>
            <person name="Goeker M."/>
        </authorList>
    </citation>
    <scope>NUCLEOTIDE SEQUENCE [LARGE SCALE GENOMIC DNA]</scope>
    <source>
        <strain evidence="6 7">DSM 25903</strain>
    </source>
</reference>
<dbReference type="Gene3D" id="3.40.190.170">
    <property type="entry name" value="Bacterial extracellular solute-binding protein, family 7"/>
    <property type="match status" value="1"/>
</dbReference>
<dbReference type="Pfam" id="PF03480">
    <property type="entry name" value="DctP"/>
    <property type="match status" value="1"/>
</dbReference>
<dbReference type="EMBL" id="SNZR01000011">
    <property type="protein sequence ID" value="TDR93252.1"/>
    <property type="molecule type" value="Genomic_DNA"/>
</dbReference>
<evidence type="ECO:0000256" key="3">
    <source>
        <dbReference type="ARBA" id="ARBA00022448"/>
    </source>
</evidence>
<evidence type="ECO:0000256" key="2">
    <source>
        <dbReference type="ARBA" id="ARBA00009023"/>
    </source>
</evidence>
<protein>
    <submittedName>
        <fullName evidence="6">Tripartite ATP-independent transporter DctP family solute receptor</fullName>
    </submittedName>
</protein>
<dbReference type="InterPro" id="IPR038404">
    <property type="entry name" value="TRAP_DctP_sf"/>
</dbReference>
<evidence type="ECO:0000313" key="6">
    <source>
        <dbReference type="EMBL" id="TDR93252.1"/>
    </source>
</evidence>
<dbReference type="GO" id="GO:0055085">
    <property type="term" value="P:transmembrane transport"/>
    <property type="evidence" value="ECO:0007669"/>
    <property type="project" value="InterPro"/>
</dbReference>
<keyword evidence="4 5" id="KW-0732">Signal</keyword>
<dbReference type="OrthoDB" id="8012379at2"/>
<evidence type="ECO:0000256" key="4">
    <source>
        <dbReference type="ARBA" id="ARBA00022729"/>
    </source>
</evidence>
<gene>
    <name evidence="6" type="ORF">EV668_0508</name>
</gene>
<keyword evidence="6" id="KW-0675">Receptor</keyword>
<comment type="caution">
    <text evidence="6">The sequence shown here is derived from an EMBL/GenBank/DDBJ whole genome shotgun (WGS) entry which is preliminary data.</text>
</comment>
<dbReference type="NCBIfam" id="NF037995">
    <property type="entry name" value="TRAP_S1"/>
    <property type="match status" value="1"/>
</dbReference>
<dbReference type="PANTHER" id="PTHR33376:SF4">
    <property type="entry name" value="SIALIC ACID-BINDING PERIPLASMIC PROTEIN SIAP"/>
    <property type="match status" value="1"/>
</dbReference>
<evidence type="ECO:0000256" key="1">
    <source>
        <dbReference type="ARBA" id="ARBA00004196"/>
    </source>
</evidence>
<dbReference type="PANTHER" id="PTHR33376">
    <property type="match status" value="1"/>
</dbReference>
<accession>A0A4R7C5S8</accession>
<dbReference type="CDD" id="cd13603">
    <property type="entry name" value="PBP2_TRAP_Siap_TeaA_like"/>
    <property type="match status" value="1"/>
</dbReference>
<feature type="signal peptide" evidence="5">
    <location>
        <begin position="1"/>
        <end position="28"/>
    </location>
</feature>
<dbReference type="AlphaFoldDB" id="A0A4R7C5S8"/>
<evidence type="ECO:0000313" key="7">
    <source>
        <dbReference type="Proteomes" id="UP000295122"/>
    </source>
</evidence>
<name>A0A4R7C5S8_9HYPH</name>
<keyword evidence="7" id="KW-1185">Reference proteome</keyword>
<comment type="subcellular location">
    <subcellularLocation>
        <location evidence="1">Cell envelope</location>
    </subcellularLocation>
</comment>
<dbReference type="GO" id="GO:0030288">
    <property type="term" value="C:outer membrane-bounded periplasmic space"/>
    <property type="evidence" value="ECO:0007669"/>
    <property type="project" value="InterPro"/>
</dbReference>
<feature type="chain" id="PRO_5020322448" evidence="5">
    <location>
        <begin position="29"/>
        <end position="336"/>
    </location>
</feature>
<comment type="similarity">
    <text evidence="2">Belongs to the bacterial solute-binding protein 7 family.</text>
</comment>
<sequence length="336" mass="36754">MTITATRRAALAGSAATLGLFSIGTARAADFTYKFATNLPTSHPLNVRLQEAFDRIKAETNGALVINLFPNNQLGSDTDVLQQLRTGAVEFFTLSGIILSTFIPTASISGIGFALPDYDTVWKAMDGPLGALIRAEIAKQPIVAFEKIYDNGFRHLTTSTKPINSPDDLKGVKMRVPVSPLWTSMFRGFGASPISINGAELYSALQTKVADGQENPLVAIWVTKIFEVQKYLALSGHMWDGYWPLANKRAWNALPKDMQAIAAKHINQGAVDQRADLAALGGSTRKDLEAAGIVFNEVDKAAFRDRLREAGFYKEWRGRYGEQNWKVLEQAAGSEL</sequence>
<evidence type="ECO:0000256" key="5">
    <source>
        <dbReference type="SAM" id="SignalP"/>
    </source>
</evidence>
<dbReference type="Proteomes" id="UP000295122">
    <property type="component" value="Unassembled WGS sequence"/>
</dbReference>
<dbReference type="PROSITE" id="PS51318">
    <property type="entry name" value="TAT"/>
    <property type="match status" value="1"/>
</dbReference>
<proteinExistence type="inferred from homology"/>
<dbReference type="InterPro" id="IPR004682">
    <property type="entry name" value="TRAP_DctP"/>
</dbReference>
<organism evidence="6 7">
    <name type="scientific">Enterovirga rhinocerotis</name>
    <dbReference type="NCBI Taxonomy" id="1339210"/>
    <lineage>
        <taxon>Bacteria</taxon>
        <taxon>Pseudomonadati</taxon>
        <taxon>Pseudomonadota</taxon>
        <taxon>Alphaproteobacteria</taxon>
        <taxon>Hyphomicrobiales</taxon>
        <taxon>Methylobacteriaceae</taxon>
        <taxon>Enterovirga</taxon>
    </lineage>
</organism>
<keyword evidence="3" id="KW-0813">Transport</keyword>
<dbReference type="InterPro" id="IPR018389">
    <property type="entry name" value="DctP_fam"/>
</dbReference>